<comment type="function">
    <text evidence="1 15 17">Specifically methylates guanosine-37 in various tRNAs.</text>
</comment>
<evidence type="ECO:0000256" key="13">
    <source>
        <dbReference type="ARBA" id="ARBA00033392"/>
    </source>
</evidence>
<dbReference type="CDD" id="cd18080">
    <property type="entry name" value="TrmD-like"/>
    <property type="match status" value="1"/>
</dbReference>
<keyword evidence="20" id="KW-1185">Reference proteome</keyword>
<comment type="subunit">
    <text evidence="4 15 17">Homodimer.</text>
</comment>
<evidence type="ECO:0000256" key="17">
    <source>
        <dbReference type="RuleBase" id="RU003464"/>
    </source>
</evidence>
<dbReference type="PANTHER" id="PTHR46417:SF1">
    <property type="entry name" value="TRNA (GUANINE-N(1)-)-METHYLTRANSFERASE"/>
    <property type="match status" value="1"/>
</dbReference>
<evidence type="ECO:0000256" key="3">
    <source>
        <dbReference type="ARBA" id="ARBA00007630"/>
    </source>
</evidence>
<gene>
    <name evidence="15" type="primary">trmD</name>
    <name evidence="19" type="ORF">Theba_0287</name>
</gene>
<dbReference type="InterPro" id="IPR023148">
    <property type="entry name" value="tRNA_m1G_MeTrfase_C_sf"/>
</dbReference>
<keyword evidence="10 15" id="KW-0949">S-adenosyl-L-methionine</keyword>
<evidence type="ECO:0000256" key="8">
    <source>
        <dbReference type="ARBA" id="ARBA00022603"/>
    </source>
</evidence>
<evidence type="ECO:0000256" key="15">
    <source>
        <dbReference type="HAMAP-Rule" id="MF_00605"/>
    </source>
</evidence>
<keyword evidence="9 15" id="KW-0808">Transferase</keyword>
<dbReference type="eggNOG" id="COG0336">
    <property type="taxonomic scope" value="Bacteria"/>
</dbReference>
<dbReference type="KEGG" id="mpg:Theba_0287"/>
<dbReference type="InterPro" id="IPR016009">
    <property type="entry name" value="tRNA_MeTrfase_TRMD/TRM10"/>
</dbReference>
<evidence type="ECO:0000256" key="14">
    <source>
        <dbReference type="ARBA" id="ARBA00047783"/>
    </source>
</evidence>
<evidence type="ECO:0000256" key="4">
    <source>
        <dbReference type="ARBA" id="ARBA00011738"/>
    </source>
</evidence>
<dbReference type="Gene3D" id="3.40.1280.10">
    <property type="match status" value="1"/>
</dbReference>
<evidence type="ECO:0000259" key="18">
    <source>
        <dbReference type="Pfam" id="PF01746"/>
    </source>
</evidence>
<evidence type="ECO:0000256" key="1">
    <source>
        <dbReference type="ARBA" id="ARBA00002634"/>
    </source>
</evidence>
<dbReference type="HAMAP" id="MF_00605">
    <property type="entry name" value="TrmD"/>
    <property type="match status" value="1"/>
</dbReference>
<dbReference type="HOGENOM" id="CLU_047363_0_1_0"/>
<dbReference type="SUPFAM" id="SSF75217">
    <property type="entry name" value="alpha/beta knot"/>
    <property type="match status" value="1"/>
</dbReference>
<comment type="similarity">
    <text evidence="3 15 17">Belongs to the RNA methyltransferase TrmD family.</text>
</comment>
<evidence type="ECO:0000256" key="9">
    <source>
        <dbReference type="ARBA" id="ARBA00022679"/>
    </source>
</evidence>
<protein>
    <recommendedName>
        <fullName evidence="6 15">tRNA (guanine-N(1)-)-methyltransferase</fullName>
        <ecNumber evidence="5 15">2.1.1.228</ecNumber>
    </recommendedName>
    <alternativeName>
        <fullName evidence="12 15">M1G-methyltransferase</fullName>
    </alternativeName>
    <alternativeName>
        <fullName evidence="13 15">tRNA [GM37] methyltransferase</fullName>
    </alternativeName>
</protein>
<evidence type="ECO:0000256" key="7">
    <source>
        <dbReference type="ARBA" id="ARBA00022490"/>
    </source>
</evidence>
<dbReference type="Proteomes" id="UP000002881">
    <property type="component" value="Chromosome"/>
</dbReference>
<dbReference type="RefSeq" id="WP_014730172.1">
    <property type="nucleotide sequence ID" value="NC_017934.1"/>
</dbReference>
<accession>I2F266</accession>
<dbReference type="GO" id="GO:0002939">
    <property type="term" value="P:tRNA N1-guanine methylation"/>
    <property type="evidence" value="ECO:0007669"/>
    <property type="project" value="TreeGrafter"/>
</dbReference>
<dbReference type="Pfam" id="PF01746">
    <property type="entry name" value="tRNA_m1G_MT"/>
    <property type="match status" value="1"/>
</dbReference>
<proteinExistence type="inferred from homology"/>
<dbReference type="FunFam" id="3.40.1280.10:FF:000001">
    <property type="entry name" value="tRNA (guanine-N(1)-)-methyltransferase"/>
    <property type="match status" value="1"/>
</dbReference>
<evidence type="ECO:0000256" key="11">
    <source>
        <dbReference type="ARBA" id="ARBA00022694"/>
    </source>
</evidence>
<dbReference type="GO" id="GO:0052906">
    <property type="term" value="F:tRNA (guanine(37)-N1)-methyltransferase activity"/>
    <property type="evidence" value="ECO:0007669"/>
    <property type="project" value="UniProtKB-UniRule"/>
</dbReference>
<comment type="catalytic activity">
    <reaction evidence="14 15 17">
        <text>guanosine(37) in tRNA + S-adenosyl-L-methionine = N(1)-methylguanosine(37) in tRNA + S-adenosyl-L-homocysteine + H(+)</text>
        <dbReference type="Rhea" id="RHEA:36899"/>
        <dbReference type="Rhea" id="RHEA-COMP:10145"/>
        <dbReference type="Rhea" id="RHEA-COMP:10147"/>
        <dbReference type="ChEBI" id="CHEBI:15378"/>
        <dbReference type="ChEBI" id="CHEBI:57856"/>
        <dbReference type="ChEBI" id="CHEBI:59789"/>
        <dbReference type="ChEBI" id="CHEBI:73542"/>
        <dbReference type="ChEBI" id="CHEBI:74269"/>
        <dbReference type="EC" id="2.1.1.228"/>
    </reaction>
</comment>
<dbReference type="AlphaFoldDB" id="I2F266"/>
<dbReference type="GeneID" id="87106142"/>
<dbReference type="STRING" id="660470.Theba_0287"/>
<evidence type="ECO:0000313" key="19">
    <source>
        <dbReference type="EMBL" id="AFK06019.1"/>
    </source>
</evidence>
<keyword evidence="7 15" id="KW-0963">Cytoplasm</keyword>
<dbReference type="EMBL" id="CP003532">
    <property type="protein sequence ID" value="AFK06019.1"/>
    <property type="molecule type" value="Genomic_DNA"/>
</dbReference>
<dbReference type="PIRSF" id="PIRSF000386">
    <property type="entry name" value="tRNA_mtase"/>
    <property type="match status" value="1"/>
</dbReference>
<evidence type="ECO:0000256" key="6">
    <source>
        <dbReference type="ARBA" id="ARBA00014679"/>
    </source>
</evidence>
<dbReference type="PANTHER" id="PTHR46417">
    <property type="entry name" value="TRNA (GUANINE-N(1)-)-METHYLTRANSFERASE"/>
    <property type="match status" value="1"/>
</dbReference>
<keyword evidence="11 15" id="KW-0819">tRNA processing</keyword>
<organism evidence="19 20">
    <name type="scientific">Mesotoga prima MesG1.Ag.4.2</name>
    <dbReference type="NCBI Taxonomy" id="660470"/>
    <lineage>
        <taxon>Bacteria</taxon>
        <taxon>Thermotogati</taxon>
        <taxon>Thermotogota</taxon>
        <taxon>Thermotogae</taxon>
        <taxon>Kosmotogales</taxon>
        <taxon>Kosmotogaceae</taxon>
        <taxon>Mesotoga</taxon>
    </lineage>
</organism>
<dbReference type="InterPro" id="IPR029028">
    <property type="entry name" value="Alpha/beta_knot_MTases"/>
</dbReference>
<evidence type="ECO:0000256" key="5">
    <source>
        <dbReference type="ARBA" id="ARBA00012807"/>
    </source>
</evidence>
<dbReference type="NCBIfam" id="TIGR00088">
    <property type="entry name" value="trmD"/>
    <property type="match status" value="1"/>
</dbReference>
<dbReference type="InterPro" id="IPR002649">
    <property type="entry name" value="tRNA_m1G_MeTrfase_TrmD"/>
</dbReference>
<keyword evidence="8 15" id="KW-0489">Methyltransferase</keyword>
<dbReference type="Gene3D" id="1.10.1270.20">
    <property type="entry name" value="tRNA(m1g37)methyltransferase, domain 2"/>
    <property type="match status" value="1"/>
</dbReference>
<feature type="domain" description="tRNA methyltransferase TRMD/TRM10-type" evidence="18">
    <location>
        <begin position="1"/>
        <end position="222"/>
    </location>
</feature>
<evidence type="ECO:0000256" key="10">
    <source>
        <dbReference type="ARBA" id="ARBA00022691"/>
    </source>
</evidence>
<feature type="binding site" evidence="15 16">
    <location>
        <position position="112"/>
    </location>
    <ligand>
        <name>S-adenosyl-L-methionine</name>
        <dbReference type="ChEBI" id="CHEBI:59789"/>
    </ligand>
</feature>
<evidence type="ECO:0000256" key="12">
    <source>
        <dbReference type="ARBA" id="ARBA00029736"/>
    </source>
</evidence>
<dbReference type="NCBIfam" id="NF000648">
    <property type="entry name" value="PRK00026.1"/>
    <property type="match status" value="1"/>
</dbReference>
<reference evidence="19 20" key="1">
    <citation type="journal article" date="2012" name="Genome Biol. Evol.">
        <title>Genome Sequence of the Mesophilic Thermotogales Bacterium Mesotoga prima MesG1.Ag.4.2 Reveals the Largest Thermotogales Genome To Date.</title>
        <authorList>
            <person name="Zhaxybayeva O."/>
            <person name="Swithers K.S."/>
            <person name="Foght J."/>
            <person name="Green A.G."/>
            <person name="Bruce D."/>
            <person name="Detter C."/>
            <person name="Han S."/>
            <person name="Teshima H."/>
            <person name="Han J."/>
            <person name="Woyke T."/>
            <person name="Pitluck S."/>
            <person name="Nolan M."/>
            <person name="Ivanova N."/>
            <person name="Pati A."/>
            <person name="Land M.L."/>
            <person name="Dlutek M."/>
            <person name="Doolittle W.F."/>
            <person name="Noll K.M."/>
            <person name="Nesbo C.L."/>
        </authorList>
    </citation>
    <scope>NUCLEOTIDE SEQUENCE [LARGE SCALE GENOMIC DNA]</scope>
    <source>
        <strain evidence="20">mesG1.Ag.4.2</strain>
    </source>
</reference>
<evidence type="ECO:0000256" key="2">
    <source>
        <dbReference type="ARBA" id="ARBA00004496"/>
    </source>
</evidence>
<feature type="binding site" evidence="15 16">
    <location>
        <begin position="131"/>
        <end position="136"/>
    </location>
    <ligand>
        <name>S-adenosyl-L-methionine</name>
        <dbReference type="ChEBI" id="CHEBI:59789"/>
    </ligand>
</feature>
<evidence type="ECO:0000313" key="20">
    <source>
        <dbReference type="Proteomes" id="UP000002881"/>
    </source>
</evidence>
<sequence length="247" mass="28024">MKIEVLTIFPQLFETVFNWGVISRAIKNGIIAFESVDIRDFTDDRHRTTDDYPFGGGSGLVMKAEPIIKAVASRFSDDSKPHVVYPSPQGKLFDNKKALELSKLSHIVFVCGRYEGIDERAMSSIDEEISIGDFVLSGGEIPALLMIEVISRFVPGVVGDMESVINDSFFSDLLDYAHYTRPREVNGMEVPEVLLSGNHEMIEIHRRMESLLRTIERRPDIFLKHDFDLTDKKALLLLFKELKKDAE</sequence>
<dbReference type="EC" id="2.1.1.228" evidence="5 15"/>
<dbReference type="GO" id="GO:0005829">
    <property type="term" value="C:cytosol"/>
    <property type="evidence" value="ECO:0007669"/>
    <property type="project" value="TreeGrafter"/>
</dbReference>
<comment type="subcellular location">
    <subcellularLocation>
        <location evidence="2 15 17">Cytoplasm</location>
    </subcellularLocation>
</comment>
<name>I2F266_9BACT</name>
<dbReference type="InterPro" id="IPR029026">
    <property type="entry name" value="tRNA_m1G_MTases_N"/>
</dbReference>
<evidence type="ECO:0000256" key="16">
    <source>
        <dbReference type="PIRSR" id="PIRSR000386-1"/>
    </source>
</evidence>